<dbReference type="InterPro" id="IPR000944">
    <property type="entry name" value="Tscrpt_reg_Rrf2"/>
</dbReference>
<dbReference type="GO" id="GO:0003677">
    <property type="term" value="F:DNA binding"/>
    <property type="evidence" value="ECO:0007669"/>
    <property type="project" value="UniProtKB-KW"/>
</dbReference>
<dbReference type="Proteomes" id="UP000324065">
    <property type="component" value="Unassembled WGS sequence"/>
</dbReference>
<dbReference type="RefSeq" id="WP_150061643.1">
    <property type="nucleotide sequence ID" value="NZ_JACHII010000007.1"/>
</dbReference>
<protein>
    <submittedName>
        <fullName evidence="2">Rrf2 family transcriptional regulator</fullName>
    </submittedName>
</protein>
<dbReference type="NCBIfam" id="TIGR00738">
    <property type="entry name" value="rrf2_super"/>
    <property type="match status" value="1"/>
</dbReference>
<keyword evidence="1" id="KW-0238">DNA-binding</keyword>
<dbReference type="OrthoDB" id="9795923at2"/>
<dbReference type="GO" id="GO:0005829">
    <property type="term" value="C:cytosol"/>
    <property type="evidence" value="ECO:0007669"/>
    <property type="project" value="TreeGrafter"/>
</dbReference>
<evidence type="ECO:0000313" key="2">
    <source>
        <dbReference type="EMBL" id="KAA5606121.1"/>
    </source>
</evidence>
<dbReference type="Gene3D" id="1.10.10.10">
    <property type="entry name" value="Winged helix-like DNA-binding domain superfamily/Winged helix DNA-binding domain"/>
    <property type="match status" value="1"/>
</dbReference>
<accession>A0A5M6ICX2</accession>
<dbReference type="PANTHER" id="PTHR33221:SF4">
    <property type="entry name" value="HTH-TYPE TRANSCRIPTIONAL REPRESSOR NSRR"/>
    <property type="match status" value="1"/>
</dbReference>
<evidence type="ECO:0000313" key="3">
    <source>
        <dbReference type="Proteomes" id="UP000324065"/>
    </source>
</evidence>
<proteinExistence type="predicted"/>
<dbReference type="AlphaFoldDB" id="A0A5M6ICX2"/>
<dbReference type="SUPFAM" id="SSF46785">
    <property type="entry name" value="Winged helix' DNA-binding domain"/>
    <property type="match status" value="1"/>
</dbReference>
<dbReference type="EMBL" id="VWPJ01000005">
    <property type="protein sequence ID" value="KAA5606121.1"/>
    <property type="molecule type" value="Genomic_DNA"/>
</dbReference>
<dbReference type="PANTHER" id="PTHR33221">
    <property type="entry name" value="WINGED HELIX-TURN-HELIX TRANSCRIPTIONAL REGULATOR, RRF2 FAMILY"/>
    <property type="match status" value="1"/>
</dbReference>
<sequence>MRLTLFTDYGLRTLMRLAGEPDRVFTAEGLANELDISRNHLTKVVRELAALGFVATRRGSGGGFQLGRSATAITLGDVARALEPRQALVECFQPDGGACTLTARCQLKRPLAAAQEAFFQTLDVVSLADCALGPPD</sequence>
<organism evidence="2 3">
    <name type="scientific">Roseospira marina</name>
    <dbReference type="NCBI Taxonomy" id="140057"/>
    <lineage>
        <taxon>Bacteria</taxon>
        <taxon>Pseudomonadati</taxon>
        <taxon>Pseudomonadota</taxon>
        <taxon>Alphaproteobacteria</taxon>
        <taxon>Rhodospirillales</taxon>
        <taxon>Rhodospirillaceae</taxon>
        <taxon>Roseospira</taxon>
    </lineage>
</organism>
<comment type="caution">
    <text evidence="2">The sequence shown here is derived from an EMBL/GenBank/DDBJ whole genome shotgun (WGS) entry which is preliminary data.</text>
</comment>
<keyword evidence="3" id="KW-1185">Reference proteome</keyword>
<dbReference type="Pfam" id="PF02082">
    <property type="entry name" value="Rrf2"/>
    <property type="match status" value="1"/>
</dbReference>
<dbReference type="PROSITE" id="PS51197">
    <property type="entry name" value="HTH_RRF2_2"/>
    <property type="match status" value="1"/>
</dbReference>
<dbReference type="InterPro" id="IPR036388">
    <property type="entry name" value="WH-like_DNA-bd_sf"/>
</dbReference>
<reference evidence="2 3" key="1">
    <citation type="submission" date="2019-09" db="EMBL/GenBank/DDBJ databases">
        <title>Genome sequence of Roseospira marina, one of the more divergent members of the non-sulfur purple photosynthetic bacterial family, the Rhodospirillaceae.</title>
        <authorList>
            <person name="Meyer T."/>
            <person name="Kyndt J."/>
        </authorList>
    </citation>
    <scope>NUCLEOTIDE SEQUENCE [LARGE SCALE GENOMIC DNA]</scope>
    <source>
        <strain evidence="2 3">DSM 15113</strain>
    </source>
</reference>
<gene>
    <name evidence="2" type="ORF">F1188_06750</name>
</gene>
<dbReference type="InterPro" id="IPR036390">
    <property type="entry name" value="WH_DNA-bd_sf"/>
</dbReference>
<name>A0A5M6ICX2_9PROT</name>
<evidence type="ECO:0000256" key="1">
    <source>
        <dbReference type="ARBA" id="ARBA00023125"/>
    </source>
</evidence>
<dbReference type="GO" id="GO:0003700">
    <property type="term" value="F:DNA-binding transcription factor activity"/>
    <property type="evidence" value="ECO:0007669"/>
    <property type="project" value="TreeGrafter"/>
</dbReference>